<keyword evidence="8 16" id="KW-0560">Oxidoreductase</keyword>
<evidence type="ECO:0000256" key="3">
    <source>
        <dbReference type="ARBA" id="ARBA00012608"/>
    </source>
</evidence>
<dbReference type="InterPro" id="IPR006258">
    <property type="entry name" value="Lipoamide_DH"/>
</dbReference>
<dbReference type="InterPro" id="IPR004099">
    <property type="entry name" value="Pyr_nucl-diS_OxRdtase_dimer"/>
</dbReference>
<dbReference type="InterPro" id="IPR050151">
    <property type="entry name" value="Class-I_Pyr_Nuc-Dis_Oxidored"/>
</dbReference>
<name>A0A3S0VB92_9BACI</name>
<feature type="disulfide bond" description="Redox-active" evidence="15">
    <location>
        <begin position="41"/>
        <end position="46"/>
    </location>
</feature>
<feature type="active site" description="Proton acceptor" evidence="13">
    <location>
        <position position="439"/>
    </location>
</feature>
<evidence type="ECO:0000256" key="7">
    <source>
        <dbReference type="ARBA" id="ARBA00022827"/>
    </source>
</evidence>
<dbReference type="RefSeq" id="WP_126865053.1">
    <property type="nucleotide sequence ID" value="NZ_JAUSTX010000007.1"/>
</dbReference>
<evidence type="ECO:0000256" key="16">
    <source>
        <dbReference type="RuleBase" id="RU003692"/>
    </source>
</evidence>
<evidence type="ECO:0000259" key="18">
    <source>
        <dbReference type="Pfam" id="PF07992"/>
    </source>
</evidence>
<dbReference type="GO" id="GO:0005737">
    <property type="term" value="C:cytoplasm"/>
    <property type="evidence" value="ECO:0007669"/>
    <property type="project" value="UniProtKB-SubCell"/>
</dbReference>
<evidence type="ECO:0000256" key="15">
    <source>
        <dbReference type="PIRSR" id="PIRSR000350-4"/>
    </source>
</evidence>
<evidence type="ECO:0000256" key="8">
    <source>
        <dbReference type="ARBA" id="ARBA00023002"/>
    </source>
</evidence>
<feature type="domain" description="FAD/NAD(P)-binding" evidence="18">
    <location>
        <begin position="4"/>
        <end position="322"/>
    </location>
</feature>
<dbReference type="EC" id="1.8.1.4" evidence="3 16"/>
<evidence type="ECO:0000256" key="14">
    <source>
        <dbReference type="PIRSR" id="PIRSR000350-3"/>
    </source>
</evidence>
<evidence type="ECO:0000313" key="19">
    <source>
        <dbReference type="EMBL" id="RUQ28629.1"/>
    </source>
</evidence>
<proteinExistence type="inferred from homology"/>
<comment type="catalytic activity">
    <reaction evidence="12 16">
        <text>N(6)-[(R)-dihydrolipoyl]-L-lysyl-[protein] + NAD(+) = N(6)-[(R)-lipoyl]-L-lysyl-[protein] + NADH + H(+)</text>
        <dbReference type="Rhea" id="RHEA:15045"/>
        <dbReference type="Rhea" id="RHEA-COMP:10474"/>
        <dbReference type="Rhea" id="RHEA-COMP:10475"/>
        <dbReference type="ChEBI" id="CHEBI:15378"/>
        <dbReference type="ChEBI" id="CHEBI:57540"/>
        <dbReference type="ChEBI" id="CHEBI:57945"/>
        <dbReference type="ChEBI" id="CHEBI:83099"/>
        <dbReference type="ChEBI" id="CHEBI:83100"/>
        <dbReference type="EC" id="1.8.1.4"/>
    </reaction>
</comment>
<evidence type="ECO:0000256" key="4">
    <source>
        <dbReference type="ARBA" id="ARBA00016961"/>
    </source>
</evidence>
<dbReference type="InterPro" id="IPR012999">
    <property type="entry name" value="Pyr_OxRdtase_I_AS"/>
</dbReference>
<evidence type="ECO:0000313" key="20">
    <source>
        <dbReference type="Proteomes" id="UP000267430"/>
    </source>
</evidence>
<protein>
    <recommendedName>
        <fullName evidence="4 16">Dihydrolipoyl dehydrogenase</fullName>
        <ecNumber evidence="3 16">1.8.1.4</ecNumber>
    </recommendedName>
</protein>
<dbReference type="PRINTS" id="PR00368">
    <property type="entry name" value="FADPNR"/>
</dbReference>
<evidence type="ECO:0000256" key="9">
    <source>
        <dbReference type="ARBA" id="ARBA00023027"/>
    </source>
</evidence>
<dbReference type="InterPro" id="IPR023753">
    <property type="entry name" value="FAD/NAD-binding_dom"/>
</dbReference>
<dbReference type="GO" id="GO:0006103">
    <property type="term" value="P:2-oxoglutarate metabolic process"/>
    <property type="evidence" value="ECO:0007669"/>
    <property type="project" value="TreeGrafter"/>
</dbReference>
<dbReference type="GO" id="GO:0050660">
    <property type="term" value="F:flavin adenine dinucleotide binding"/>
    <property type="evidence" value="ECO:0007669"/>
    <property type="project" value="InterPro"/>
</dbReference>
<comment type="cofactor">
    <cofactor evidence="14 16">
        <name>FAD</name>
        <dbReference type="ChEBI" id="CHEBI:57692"/>
    </cofactor>
    <text evidence="14 16">Binds 1 FAD per subunit.</text>
</comment>
<dbReference type="GO" id="GO:0004148">
    <property type="term" value="F:dihydrolipoyl dehydrogenase (NADH) activity"/>
    <property type="evidence" value="ECO:0007669"/>
    <property type="project" value="UniProtKB-EC"/>
</dbReference>
<comment type="miscellaneous">
    <text evidence="16">The active site is a redox-active disulfide bond.</text>
</comment>
<evidence type="ECO:0000256" key="1">
    <source>
        <dbReference type="ARBA" id="ARBA00004496"/>
    </source>
</evidence>
<dbReference type="PANTHER" id="PTHR22912:SF217">
    <property type="entry name" value="DIHYDROLIPOYL DEHYDROGENASE"/>
    <property type="match status" value="1"/>
</dbReference>
<gene>
    <name evidence="19" type="primary">lpdA</name>
    <name evidence="19" type="ORF">ELQ35_11985</name>
</gene>
<reference evidence="19 20" key="1">
    <citation type="submission" date="2018-12" db="EMBL/GenBank/DDBJ databases">
        <title>Bacillus chawlae sp. nov., Bacillus glennii sp. nov., and Bacillus saganii sp. nov. Isolated from the Vehicle Assembly Building at Kennedy Space Center where the Viking Spacecraft were Assembled.</title>
        <authorList>
            <person name="Seuylemezian A."/>
            <person name="Vaishampayan P."/>
        </authorList>
    </citation>
    <scope>NUCLEOTIDE SEQUENCE [LARGE SCALE GENOMIC DNA]</scope>
    <source>
        <strain evidence="19 20">L5</strain>
    </source>
</reference>
<dbReference type="PRINTS" id="PR00411">
    <property type="entry name" value="PNDRDTASEI"/>
</dbReference>
<keyword evidence="9 14" id="KW-0520">NAD</keyword>
<evidence type="ECO:0000256" key="12">
    <source>
        <dbReference type="ARBA" id="ARBA00049187"/>
    </source>
</evidence>
<evidence type="ECO:0000256" key="5">
    <source>
        <dbReference type="ARBA" id="ARBA00022490"/>
    </source>
</evidence>
<sequence>MKIYDLVVVGGGPGGYIAAEHAAKHGLSVALVENQFLGGTCLNTGCIPSKTLLRHSEFLDLLEKAKQWGIEAGNVTLSFEKMMQRKNSVVENLRKGVEFLLKSTNVNIYNGLATVHSDYRVTIDSKNTQSEVYGEKIIIATGSKPFIPPVKGVEQIKAHTSDTIFDLNYIPKSIVIVGGGIIAVEFACIFSSLNVDVTIIEMGERLIATEDEDASKLMTKELKKKGITIHISAKVVEASEIDSEKALTVELANSEKMTVSAEEVLFASGRKPNLTGINKLGLTMNEPFIAVNKQMETSFPNVYAVGDVIGGWQLAHVASSEGIVAAANTAGIHKEIDYKVVPRCIYTYPEIASVGLSEKEAKERGYSYRCETLQLRANGKTLAMDESSGFIKLIADDRYDEILGAVMVGPHVTEMISEVSTAIFLEGTVDELASLIHPHPTVSEGIWEVARTWLEKKKSFIHH</sequence>
<dbReference type="FunFam" id="3.30.390.30:FF:000001">
    <property type="entry name" value="Dihydrolipoyl dehydrogenase"/>
    <property type="match status" value="1"/>
</dbReference>
<dbReference type="EMBL" id="RYZZ01000015">
    <property type="protein sequence ID" value="RUQ28629.1"/>
    <property type="molecule type" value="Genomic_DNA"/>
</dbReference>
<comment type="caution">
    <text evidence="19">The sequence shown here is derived from an EMBL/GenBank/DDBJ whole genome shotgun (WGS) entry which is preliminary data.</text>
</comment>
<accession>A0A3S0VB92</accession>
<dbReference type="Gene3D" id="3.50.50.60">
    <property type="entry name" value="FAD/NAD(P)-binding domain"/>
    <property type="match status" value="2"/>
</dbReference>
<dbReference type="SUPFAM" id="SSF55424">
    <property type="entry name" value="FAD/NAD-linked reductases, dimerisation (C-terminal) domain"/>
    <property type="match status" value="1"/>
</dbReference>
<evidence type="ECO:0000256" key="11">
    <source>
        <dbReference type="ARBA" id="ARBA00023284"/>
    </source>
</evidence>
<dbReference type="InterPro" id="IPR001100">
    <property type="entry name" value="Pyr_nuc-diS_OxRdtase"/>
</dbReference>
<dbReference type="InterPro" id="IPR016156">
    <property type="entry name" value="FAD/NAD-linked_Rdtase_dimer_sf"/>
</dbReference>
<keyword evidence="7 14" id="KW-0274">FAD</keyword>
<dbReference type="Pfam" id="PF02852">
    <property type="entry name" value="Pyr_redox_dim"/>
    <property type="match status" value="1"/>
</dbReference>
<dbReference type="PROSITE" id="PS00076">
    <property type="entry name" value="PYRIDINE_REDOX_1"/>
    <property type="match status" value="1"/>
</dbReference>
<feature type="binding site" evidence="14">
    <location>
        <begin position="141"/>
        <end position="143"/>
    </location>
    <ligand>
        <name>FAD</name>
        <dbReference type="ChEBI" id="CHEBI:57692"/>
    </ligand>
</feature>
<dbReference type="Gene3D" id="3.30.390.30">
    <property type="match status" value="1"/>
</dbReference>
<feature type="domain" description="Pyridine nucleotide-disulphide oxidoreductase dimerisation" evidence="17">
    <location>
        <begin position="341"/>
        <end position="449"/>
    </location>
</feature>
<keyword evidence="11 16" id="KW-0676">Redox-active center</keyword>
<comment type="similarity">
    <text evidence="2 16">Belongs to the class-I pyridine nucleotide-disulfide oxidoreductase family.</text>
</comment>
<evidence type="ECO:0000256" key="10">
    <source>
        <dbReference type="ARBA" id="ARBA00023157"/>
    </source>
</evidence>
<keyword evidence="14" id="KW-0547">Nucleotide-binding</keyword>
<keyword evidence="6 16" id="KW-0285">Flavoprotein</keyword>
<dbReference type="Pfam" id="PF07992">
    <property type="entry name" value="Pyr_redox_2"/>
    <property type="match status" value="1"/>
</dbReference>
<dbReference type="PIRSF" id="PIRSF000350">
    <property type="entry name" value="Mercury_reductase_MerA"/>
    <property type="match status" value="1"/>
</dbReference>
<evidence type="ECO:0000256" key="13">
    <source>
        <dbReference type="PIRSR" id="PIRSR000350-2"/>
    </source>
</evidence>
<keyword evidence="10" id="KW-1015">Disulfide bond</keyword>
<feature type="binding site" evidence="14">
    <location>
        <begin position="178"/>
        <end position="185"/>
    </location>
    <ligand>
        <name>NAD(+)</name>
        <dbReference type="ChEBI" id="CHEBI:57540"/>
    </ligand>
</feature>
<evidence type="ECO:0000256" key="2">
    <source>
        <dbReference type="ARBA" id="ARBA00007532"/>
    </source>
</evidence>
<dbReference type="OrthoDB" id="9800167at2"/>
<feature type="binding site" evidence="14">
    <location>
        <position position="201"/>
    </location>
    <ligand>
        <name>NAD(+)</name>
        <dbReference type="ChEBI" id="CHEBI:57540"/>
    </ligand>
</feature>
<evidence type="ECO:0000259" key="17">
    <source>
        <dbReference type="Pfam" id="PF02852"/>
    </source>
</evidence>
<dbReference type="Proteomes" id="UP000267430">
    <property type="component" value="Unassembled WGS sequence"/>
</dbReference>
<feature type="binding site" evidence="14">
    <location>
        <position position="269"/>
    </location>
    <ligand>
        <name>NAD(+)</name>
        <dbReference type="ChEBI" id="CHEBI:57540"/>
    </ligand>
</feature>
<keyword evidence="20" id="KW-1185">Reference proteome</keyword>
<comment type="subcellular location">
    <subcellularLocation>
        <location evidence="1">Cytoplasm</location>
    </subcellularLocation>
</comment>
<feature type="binding site" evidence="14">
    <location>
        <position position="50"/>
    </location>
    <ligand>
        <name>FAD</name>
        <dbReference type="ChEBI" id="CHEBI:57692"/>
    </ligand>
</feature>
<dbReference type="AlphaFoldDB" id="A0A3S0VB92"/>
<feature type="binding site" evidence="14">
    <location>
        <position position="307"/>
    </location>
    <ligand>
        <name>FAD</name>
        <dbReference type="ChEBI" id="CHEBI:57692"/>
    </ligand>
</feature>
<dbReference type="InterPro" id="IPR036188">
    <property type="entry name" value="FAD/NAD-bd_sf"/>
</dbReference>
<dbReference type="PANTHER" id="PTHR22912">
    <property type="entry name" value="DISULFIDE OXIDOREDUCTASE"/>
    <property type="match status" value="1"/>
</dbReference>
<dbReference type="NCBIfam" id="TIGR01350">
    <property type="entry name" value="lipoamide_DH"/>
    <property type="match status" value="1"/>
</dbReference>
<organism evidence="19 20">
    <name type="scientific">Peribacillus cavernae</name>
    <dbReference type="NCBI Taxonomy" id="1674310"/>
    <lineage>
        <taxon>Bacteria</taxon>
        <taxon>Bacillati</taxon>
        <taxon>Bacillota</taxon>
        <taxon>Bacilli</taxon>
        <taxon>Bacillales</taxon>
        <taxon>Bacillaceae</taxon>
        <taxon>Peribacillus</taxon>
    </lineage>
</organism>
<evidence type="ECO:0000256" key="6">
    <source>
        <dbReference type="ARBA" id="ARBA00022630"/>
    </source>
</evidence>
<dbReference type="SUPFAM" id="SSF51905">
    <property type="entry name" value="FAD/NAD(P)-binding domain"/>
    <property type="match status" value="1"/>
</dbReference>
<keyword evidence="5" id="KW-0963">Cytoplasm</keyword>